<feature type="transmembrane region" description="Helical" evidence="7">
    <location>
        <begin position="118"/>
        <end position="137"/>
    </location>
</feature>
<keyword evidence="3 7" id="KW-1133">Transmembrane helix</keyword>
<feature type="transmembrane region" description="Helical" evidence="7">
    <location>
        <begin position="323"/>
        <end position="341"/>
    </location>
</feature>
<keyword evidence="2 7" id="KW-0812">Transmembrane</keyword>
<evidence type="ECO:0000256" key="7">
    <source>
        <dbReference type="SAM" id="Phobius"/>
    </source>
</evidence>
<evidence type="ECO:0000313" key="9">
    <source>
        <dbReference type="EMBL" id="KKP04950.1"/>
    </source>
</evidence>
<feature type="transmembrane region" description="Helical" evidence="7">
    <location>
        <begin position="452"/>
        <end position="472"/>
    </location>
</feature>
<feature type="compositionally biased region" description="Polar residues" evidence="6">
    <location>
        <begin position="11"/>
        <end position="24"/>
    </location>
</feature>
<protein>
    <recommendedName>
        <fullName evidence="8">Major facilitator superfamily (MFS) profile domain-containing protein</fullName>
    </recommendedName>
</protein>
<dbReference type="PANTHER" id="PTHR23502:SF158">
    <property type="entry name" value="MULTIDRUG TRANSPORTER, PUTATIVE (AFU_ORTHOLOGUE AFUA_3G01890)-RELATED"/>
    <property type="match status" value="1"/>
</dbReference>
<dbReference type="Pfam" id="PF07690">
    <property type="entry name" value="MFS_1"/>
    <property type="match status" value="1"/>
</dbReference>
<dbReference type="Gene3D" id="1.20.1250.20">
    <property type="entry name" value="MFS general substrate transporter like domains"/>
    <property type="match status" value="1"/>
</dbReference>
<evidence type="ECO:0000256" key="2">
    <source>
        <dbReference type="ARBA" id="ARBA00022692"/>
    </source>
</evidence>
<evidence type="ECO:0000259" key="8">
    <source>
        <dbReference type="PROSITE" id="PS50850"/>
    </source>
</evidence>
<dbReference type="PROSITE" id="PS50850">
    <property type="entry name" value="MFS"/>
    <property type="match status" value="1"/>
</dbReference>
<accession>A0A0F9XKD3</accession>
<dbReference type="InterPro" id="IPR011701">
    <property type="entry name" value="MFS"/>
</dbReference>
<reference evidence="10" key="1">
    <citation type="journal article" date="2015" name="Genome Announc.">
        <title>Draft whole-genome sequence of the biocontrol agent Trichoderma harzianum T6776.</title>
        <authorList>
            <person name="Baroncelli R."/>
            <person name="Piaggeschi G."/>
            <person name="Fiorini L."/>
            <person name="Bertolini E."/>
            <person name="Zapparata A."/>
            <person name="Pe M.E."/>
            <person name="Sarrocco S."/>
            <person name="Vannacci G."/>
        </authorList>
    </citation>
    <scope>NUCLEOTIDE SEQUENCE [LARGE SCALE GENOMIC DNA]</scope>
    <source>
        <strain evidence="10">T6776</strain>
    </source>
</reference>
<feature type="transmembrane region" description="Helical" evidence="7">
    <location>
        <begin position="88"/>
        <end position="106"/>
    </location>
</feature>
<evidence type="ECO:0000313" key="10">
    <source>
        <dbReference type="Proteomes" id="UP000034112"/>
    </source>
</evidence>
<dbReference type="InterPro" id="IPR020846">
    <property type="entry name" value="MFS_dom"/>
</dbReference>
<feature type="transmembrane region" description="Helical" evidence="7">
    <location>
        <begin position="384"/>
        <end position="405"/>
    </location>
</feature>
<evidence type="ECO:0000256" key="1">
    <source>
        <dbReference type="ARBA" id="ARBA00004141"/>
    </source>
</evidence>
<evidence type="ECO:0000256" key="6">
    <source>
        <dbReference type="SAM" id="MobiDB-lite"/>
    </source>
</evidence>
<comment type="subcellular location">
    <subcellularLocation>
        <location evidence="1">Membrane</location>
        <topology evidence="1">Multi-pass membrane protein</topology>
    </subcellularLocation>
</comment>
<dbReference type="EMBL" id="JOKZ01000063">
    <property type="protein sequence ID" value="KKP04950.1"/>
    <property type="molecule type" value="Genomic_DNA"/>
</dbReference>
<keyword evidence="5" id="KW-0325">Glycoprotein</keyword>
<feature type="transmembrane region" description="Helical" evidence="7">
    <location>
        <begin position="417"/>
        <end position="440"/>
    </location>
</feature>
<dbReference type="Proteomes" id="UP000034112">
    <property type="component" value="Unassembled WGS sequence"/>
</dbReference>
<feature type="domain" description="Major facilitator superfamily (MFS) profile" evidence="8">
    <location>
        <begin position="53"/>
        <end position="481"/>
    </location>
</feature>
<feature type="transmembrane region" description="Helical" evidence="7">
    <location>
        <begin position="51"/>
        <end position="68"/>
    </location>
</feature>
<dbReference type="PANTHER" id="PTHR23502">
    <property type="entry name" value="MAJOR FACILITATOR SUPERFAMILY"/>
    <property type="match status" value="1"/>
</dbReference>
<dbReference type="GO" id="GO:0005886">
    <property type="term" value="C:plasma membrane"/>
    <property type="evidence" value="ECO:0007669"/>
    <property type="project" value="TreeGrafter"/>
</dbReference>
<gene>
    <name evidence="9" type="ORF">THAR02_02971</name>
</gene>
<feature type="transmembrane region" description="Helical" evidence="7">
    <location>
        <begin position="178"/>
        <end position="201"/>
    </location>
</feature>
<dbReference type="InterPro" id="IPR036259">
    <property type="entry name" value="MFS_trans_sf"/>
</dbReference>
<evidence type="ECO:0000256" key="5">
    <source>
        <dbReference type="ARBA" id="ARBA00023180"/>
    </source>
</evidence>
<feature type="transmembrane region" description="Helical" evidence="7">
    <location>
        <begin position="143"/>
        <end position="166"/>
    </location>
</feature>
<feature type="region of interest" description="Disordered" evidence="6">
    <location>
        <begin position="1"/>
        <end position="24"/>
    </location>
</feature>
<sequence>MTMLGFEQPSKENPTTATIYDGTGTSSDPFIVEFRNGDPGNPMNFPSTKKWVIIFTATASVFAITLTPSAYSGSTNEVVKEFHCSSELFALGISLYVLGFAIGPALWAPLSELYGRRILFITTHTCVVAFVAATAGARSMAQLLVFRFLTGMIGASPLTNSGGVIADMFPAAQRGLAMIFFCAAPFMGPVLGPIIGGFISMNVGWRWVQGVCSIFIGIVWIAGSILVPETYGPVILRERAARLAKETGKSYRSVMQQQHGTIASSELFRKALLRPWTLLFREPIVLIAATYLAIIYGTIYMFMPALPIVYQRGRGWSEGLGGLAFLGLVCGMIIGLIYAIMDDNRYKKLGQSATPESRLPQGAVGAVALPIGLFAFAWTNLPSIHWTVSITLSAPFGFGCVLVFLSCLNYLIDSYTIYAASVLGASAMLRAFFGVAFPLFTDQMYDNLGIHWASTIPAFLTLACLPFPFVMLKFGQTLRLKCKYAQEAASLGARMKAKADPETSGSE</sequence>
<dbReference type="SUPFAM" id="SSF103473">
    <property type="entry name" value="MFS general substrate transporter"/>
    <property type="match status" value="1"/>
</dbReference>
<evidence type="ECO:0000256" key="3">
    <source>
        <dbReference type="ARBA" id="ARBA00022989"/>
    </source>
</evidence>
<dbReference type="FunFam" id="1.20.1250.20:FF:000011">
    <property type="entry name" value="MFS multidrug transporter, putative"/>
    <property type="match status" value="1"/>
</dbReference>
<name>A0A0F9XKD3_TRIHA</name>
<dbReference type="AlphaFoldDB" id="A0A0F9XKD3"/>
<dbReference type="GO" id="GO:0022857">
    <property type="term" value="F:transmembrane transporter activity"/>
    <property type="evidence" value="ECO:0007669"/>
    <property type="project" value="InterPro"/>
</dbReference>
<feature type="transmembrane region" description="Helical" evidence="7">
    <location>
        <begin position="284"/>
        <end position="303"/>
    </location>
</feature>
<dbReference type="OrthoDB" id="446368at2759"/>
<dbReference type="OMA" id="ILFITTH"/>
<comment type="caution">
    <text evidence="9">The sequence shown here is derived from an EMBL/GenBank/DDBJ whole genome shotgun (WGS) entry which is preliminary data.</text>
</comment>
<evidence type="ECO:0000256" key="4">
    <source>
        <dbReference type="ARBA" id="ARBA00023136"/>
    </source>
</evidence>
<organism evidence="9 10">
    <name type="scientific">Trichoderma harzianum</name>
    <name type="common">Hypocrea lixii</name>
    <dbReference type="NCBI Taxonomy" id="5544"/>
    <lineage>
        <taxon>Eukaryota</taxon>
        <taxon>Fungi</taxon>
        <taxon>Dikarya</taxon>
        <taxon>Ascomycota</taxon>
        <taxon>Pezizomycotina</taxon>
        <taxon>Sordariomycetes</taxon>
        <taxon>Hypocreomycetidae</taxon>
        <taxon>Hypocreales</taxon>
        <taxon>Hypocreaceae</taxon>
        <taxon>Trichoderma</taxon>
    </lineage>
</organism>
<dbReference type="CDD" id="cd17323">
    <property type="entry name" value="MFS_Tpo1_MDR_like"/>
    <property type="match status" value="1"/>
</dbReference>
<keyword evidence="4 7" id="KW-0472">Membrane</keyword>
<feature type="transmembrane region" description="Helical" evidence="7">
    <location>
        <begin position="207"/>
        <end position="227"/>
    </location>
</feature>
<proteinExistence type="predicted"/>